<evidence type="ECO:0008006" key="5">
    <source>
        <dbReference type="Google" id="ProtNLM"/>
    </source>
</evidence>
<dbReference type="EMBL" id="FN554970">
    <property type="protein sequence ID" value="CBH12649.1"/>
    <property type="molecule type" value="Genomic_DNA"/>
</dbReference>
<organism evidence="3 4">
    <name type="scientific">Trypanosoma brucei gambiense (strain MHOM/CI/86/DAL972)</name>
    <dbReference type="NCBI Taxonomy" id="679716"/>
    <lineage>
        <taxon>Eukaryota</taxon>
        <taxon>Discoba</taxon>
        <taxon>Euglenozoa</taxon>
        <taxon>Kinetoplastea</taxon>
        <taxon>Metakinetoplastina</taxon>
        <taxon>Trypanosomatida</taxon>
        <taxon>Trypanosomatidae</taxon>
        <taxon>Trypanosoma</taxon>
    </lineage>
</organism>
<proteinExistence type="predicted"/>
<evidence type="ECO:0000256" key="1">
    <source>
        <dbReference type="SAM" id="Phobius"/>
    </source>
</evidence>
<sequence>MHPPPLCALLFLSFPLSLLFSQEEREDVRRRLQGNSLQSHTYPCWLFVYQRGCLSLLVTAYELSGGHASPSFFASFFFRPMCLVFFSLLLSPSFFWLYTFLCKGIRGERREASFISPAYVLGIKLFLGESSTERVIVVSTLICIYIYIYIHIYFFHPSS</sequence>
<protein>
    <recommendedName>
        <fullName evidence="5">T. brucei spp.-specific protein</fullName>
    </recommendedName>
</protein>
<gene>
    <name evidence="3" type="ORF">TbgDal_VII5595</name>
</gene>
<name>C9ZTB4_TRYB9</name>
<evidence type="ECO:0000313" key="3">
    <source>
        <dbReference type="EMBL" id="CBH12649.1"/>
    </source>
</evidence>
<reference evidence="4" key="1">
    <citation type="journal article" date="2010" name="PLoS Negl. Trop. Dis.">
        <title>The genome sequence of Trypanosoma brucei gambiense, causative agent of chronic human african trypanosomiasis.</title>
        <authorList>
            <person name="Jackson A.P."/>
            <person name="Sanders M."/>
            <person name="Berry A."/>
            <person name="McQuillan J."/>
            <person name="Aslett M.A."/>
            <person name="Quail M.A."/>
            <person name="Chukualim B."/>
            <person name="Capewell P."/>
            <person name="MacLeod A."/>
            <person name="Melville S.E."/>
            <person name="Gibson W."/>
            <person name="Barry J.D."/>
            <person name="Berriman M."/>
            <person name="Hertz-Fowler C."/>
        </authorList>
    </citation>
    <scope>NUCLEOTIDE SEQUENCE [LARGE SCALE GENOMIC DNA]</scope>
    <source>
        <strain evidence="4">MHOM/CI/86/DAL972</strain>
    </source>
</reference>
<keyword evidence="1" id="KW-0472">Membrane</keyword>
<keyword evidence="1" id="KW-1133">Transmembrane helix</keyword>
<feature type="signal peptide" evidence="2">
    <location>
        <begin position="1"/>
        <end position="21"/>
    </location>
</feature>
<dbReference type="RefSeq" id="XP_011774929.1">
    <property type="nucleotide sequence ID" value="XM_011776627.1"/>
</dbReference>
<keyword evidence="1" id="KW-0812">Transmembrane</keyword>
<keyword evidence="2" id="KW-0732">Signal</keyword>
<evidence type="ECO:0000313" key="4">
    <source>
        <dbReference type="Proteomes" id="UP000002316"/>
    </source>
</evidence>
<dbReference type="GeneID" id="23862804"/>
<accession>C9ZTB4</accession>
<feature type="chain" id="PRO_5003005460" description="T. brucei spp.-specific protein" evidence="2">
    <location>
        <begin position="22"/>
        <end position="159"/>
    </location>
</feature>
<dbReference type="AlphaFoldDB" id="C9ZTB4"/>
<feature type="transmembrane region" description="Helical" evidence="1">
    <location>
        <begin position="76"/>
        <end position="98"/>
    </location>
</feature>
<evidence type="ECO:0000256" key="2">
    <source>
        <dbReference type="SAM" id="SignalP"/>
    </source>
</evidence>
<dbReference type="Proteomes" id="UP000002316">
    <property type="component" value="Chromosome 7"/>
</dbReference>
<dbReference type="KEGG" id="tbg:TbgDal_VII5595"/>
<feature type="transmembrane region" description="Helical" evidence="1">
    <location>
        <begin position="135"/>
        <end position="155"/>
    </location>
</feature>